<proteinExistence type="inferred from homology"/>
<dbReference type="InterPro" id="IPR046433">
    <property type="entry name" value="ActCoA_hydro"/>
</dbReference>
<dbReference type="AlphaFoldDB" id="A0A7G6E792"/>
<dbReference type="SUPFAM" id="SSF100950">
    <property type="entry name" value="NagB/RpiA/CoA transferase-like"/>
    <property type="match status" value="2"/>
</dbReference>
<evidence type="ECO:0000256" key="1">
    <source>
        <dbReference type="ARBA" id="ARBA00009632"/>
    </source>
</evidence>
<dbReference type="InterPro" id="IPR038460">
    <property type="entry name" value="AcetylCoA_hyd_C_sf"/>
</dbReference>
<dbReference type="Gene3D" id="3.30.750.70">
    <property type="entry name" value="4-hydroxybutyrate coenzyme like domains"/>
    <property type="match status" value="1"/>
</dbReference>
<dbReference type="EMBL" id="CP045798">
    <property type="protein sequence ID" value="QNB47946.1"/>
    <property type="molecule type" value="Genomic_DNA"/>
</dbReference>
<keyword evidence="6" id="KW-1185">Reference proteome</keyword>
<name>A0A7G6E792_THEFR</name>
<dbReference type="RefSeq" id="WP_034423542.1">
    <property type="nucleotide sequence ID" value="NZ_CP045798.1"/>
</dbReference>
<dbReference type="PANTHER" id="PTHR21432:SF20">
    <property type="entry name" value="ACETYL-COA HYDROLASE"/>
    <property type="match status" value="1"/>
</dbReference>
<dbReference type="Gene3D" id="3.40.1080.20">
    <property type="entry name" value="Acetyl-CoA hydrolase/transferase C-terminal domain"/>
    <property type="match status" value="1"/>
</dbReference>
<feature type="domain" description="Acetyl-CoA hydrolase/transferase N-terminal" evidence="3">
    <location>
        <begin position="5"/>
        <end position="179"/>
    </location>
</feature>
<dbReference type="GO" id="GO:0008775">
    <property type="term" value="F:acetate CoA-transferase activity"/>
    <property type="evidence" value="ECO:0007669"/>
    <property type="project" value="InterPro"/>
</dbReference>
<feature type="domain" description="Acetyl-CoA hydrolase/transferase C-terminal" evidence="4">
    <location>
        <begin position="274"/>
        <end position="426"/>
    </location>
</feature>
<evidence type="ECO:0000259" key="3">
    <source>
        <dbReference type="Pfam" id="PF02550"/>
    </source>
</evidence>
<dbReference type="InterPro" id="IPR003702">
    <property type="entry name" value="ActCoA_hydro_N"/>
</dbReference>
<accession>A0A7G6E792</accession>
<comment type="similarity">
    <text evidence="1">Belongs to the acetyl-CoA hydrolase/transferase family.</text>
</comment>
<reference evidence="5 6" key="1">
    <citation type="journal article" date="2019" name="Front. Microbiol.">
        <title>Thermoanaerosceptrum fracticalcis gen. nov. sp. nov., a Novel Fumarate-Fermenting Microorganism From a Deep Fractured Carbonate Aquifer of the US Great Basin.</title>
        <authorList>
            <person name="Hamilton-Brehm S.D."/>
            <person name="Stewart L.E."/>
            <person name="Zavarin M."/>
            <person name="Caldwell M."/>
            <person name="Lawson P.A."/>
            <person name="Onstott T.C."/>
            <person name="Grzymski J."/>
            <person name="Neveux I."/>
            <person name="Lollar B.S."/>
            <person name="Russell C.E."/>
            <person name="Moser D.P."/>
        </authorList>
    </citation>
    <scope>NUCLEOTIDE SEQUENCE [LARGE SCALE GENOMIC DNA]</scope>
    <source>
        <strain evidence="5 6">DRI-13</strain>
    </source>
</reference>
<gene>
    <name evidence="5" type="ORF">BR63_17785</name>
</gene>
<dbReference type="PANTHER" id="PTHR21432">
    <property type="entry name" value="ACETYL-COA HYDROLASE-RELATED"/>
    <property type="match status" value="1"/>
</dbReference>
<dbReference type="InterPro" id="IPR037171">
    <property type="entry name" value="NagB/RpiA_transferase-like"/>
</dbReference>
<dbReference type="OrthoDB" id="9801795at2"/>
<organism evidence="5 6">
    <name type="scientific">Thermanaerosceptrum fracticalcis</name>
    <dbReference type="NCBI Taxonomy" id="1712410"/>
    <lineage>
        <taxon>Bacteria</taxon>
        <taxon>Bacillati</taxon>
        <taxon>Bacillota</taxon>
        <taxon>Clostridia</taxon>
        <taxon>Eubacteriales</taxon>
        <taxon>Peptococcaceae</taxon>
        <taxon>Thermanaerosceptrum</taxon>
    </lineage>
</organism>
<dbReference type="Gene3D" id="3.40.1080.10">
    <property type="entry name" value="Glutaconate Coenzyme A-transferase"/>
    <property type="match status" value="1"/>
</dbReference>
<dbReference type="Pfam" id="PF13336">
    <property type="entry name" value="AcetylCoA_hyd_C"/>
    <property type="match status" value="1"/>
</dbReference>
<dbReference type="Proteomes" id="UP000515847">
    <property type="component" value="Chromosome"/>
</dbReference>
<evidence type="ECO:0000259" key="4">
    <source>
        <dbReference type="Pfam" id="PF13336"/>
    </source>
</evidence>
<evidence type="ECO:0000313" key="5">
    <source>
        <dbReference type="EMBL" id="QNB47946.1"/>
    </source>
</evidence>
<dbReference type="InterPro" id="IPR026888">
    <property type="entry name" value="AcetylCoA_hyd_C"/>
</dbReference>
<evidence type="ECO:0000256" key="2">
    <source>
        <dbReference type="ARBA" id="ARBA00022679"/>
    </source>
</evidence>
<keyword evidence="2 5" id="KW-0808">Transferase</keyword>
<evidence type="ECO:0000313" key="6">
    <source>
        <dbReference type="Proteomes" id="UP000515847"/>
    </source>
</evidence>
<dbReference type="GO" id="GO:0006083">
    <property type="term" value="P:acetate metabolic process"/>
    <property type="evidence" value="ECO:0007669"/>
    <property type="project" value="InterPro"/>
</dbReference>
<protein>
    <submittedName>
        <fullName evidence="5">4-hydroxybutyrate--acetyl-CoA CoA transferase</fullName>
    </submittedName>
</protein>
<sequence>MSKWQEMYKQKLTSAEEIVKKIKSGDVCCCPSALGEPAAIVETLAERALREDLRGITHHMLLACRKWKYLSPELAGRITHVAWFTSGAARPAVQEGRADYMPNFYHEVPRYWREYREPDVFYAMVSPMDKHGYFSFGVAASEPRAQMSRAKKIFLEVNQYMPRIHGSAFVHISEVDALCEAHIPLPELPSEPLSEIDIIMGNSIAEMIPDGATIQLGIGGIPNAVGKALMSKKDLGIHSEMFTDSMVDLIEAGVVTNKKKNINTGKSVASFAFGSRRMYDYLDDNPGVEFHPVDYVNEPTIIGLNDNFISINACLEVDLLGQVCSESIGPKNFSGTGGQVDFVRGANRSKGGKAFIAMYSTAKNNTISKIKPMLTEGAVVTTSKNDVDYIVTEYGIAKLKGKTASERAKALIAIAHPNFREELTFAARKMNLVI</sequence>
<dbReference type="Pfam" id="PF02550">
    <property type="entry name" value="AcetylCoA_hydro"/>
    <property type="match status" value="1"/>
</dbReference>
<dbReference type="KEGG" id="tfr:BR63_17785"/>